<dbReference type="NCBIfam" id="TIGR00756">
    <property type="entry name" value="PPR"/>
    <property type="match status" value="8"/>
</dbReference>
<sequence length="732" mass="82829">MTVAPNLPRLRKVFNPNPNDGRRPQYFLSTLSHVFSKPSAARPAAAVEEESAEGVDGANPKLSSRKKALAMAQLIKFRPWTKETESSLAAISGPILSEITILHTLRLIKAHRKSLQFFAWAENSGFKLTSQGYFLMLELLGRERNLNSARNFLFSIPDRSKGAVKLEARFFNSLIKHYALAGLFEKSVTLFTTMKLMGVSPSAVTFNTLFSILMKRGRTGMVYQLYDEMLETFGVKPDLHTFNILIKGCCMNSMVSQGFRFFKEMEKHECEPNVITYNTLVDGLCRDGKVKVARNVVDGMLKRGSNLTPNVVTYTTLIKGYCMNRFIDEALSVLKEMVDLGLEPNNITYNTLIHGLIQAQEFDRVKELFKMASEKGGFVPDTCTFNTVINKHCEEGNMKAALEAYEKMSVLKVHPDSATFSILIRCLCEKEDFEAAEKLFDDLFDSEAVLSESGSRPIVAAFNPMFKYLCNNKKTKKADKVFRQLMKIGVQDPCTFKTLIMGHCKEGASGDGHQLLVWMLRRNFVPDHETYESLIHCLLREAKPQLAYNTLEKMLKSSHLPETSIFHDILTELAKQGCALECADLVVLMLHKKIRPNITLSTETVRVLLKSGLHERAFGVLEGLYEKGYLVNIEELVVFLSQRKELSKARELLLFGLKNGQSVGMDICSNLLTALCKEDFRVEEAFELYYELLEREDKVPFECLEVLKLRLEAEGKSTEAKFVAKRMPKQET</sequence>
<protein>
    <recommendedName>
        <fullName evidence="6">Pentacotripeptide-repeat region of PRORP domain-containing protein</fullName>
    </recommendedName>
</protein>
<feature type="repeat" description="PPR" evidence="3">
    <location>
        <begin position="381"/>
        <end position="415"/>
    </location>
</feature>
<feature type="repeat" description="PPR" evidence="3">
    <location>
        <begin position="492"/>
        <end position="526"/>
    </location>
</feature>
<dbReference type="InterPro" id="IPR050872">
    <property type="entry name" value="PPR_P_subfamily"/>
</dbReference>
<feature type="repeat" description="PPR" evidence="3">
    <location>
        <begin position="167"/>
        <end position="201"/>
    </location>
</feature>
<dbReference type="InterPro" id="IPR011990">
    <property type="entry name" value="TPR-like_helical_dom_sf"/>
</dbReference>
<evidence type="ECO:0000256" key="2">
    <source>
        <dbReference type="ARBA" id="ARBA00022737"/>
    </source>
</evidence>
<feature type="repeat" description="PPR" evidence="3">
    <location>
        <begin position="345"/>
        <end position="380"/>
    </location>
</feature>
<name>A0A484LXG9_9ASTE</name>
<comment type="similarity">
    <text evidence="1">Belongs to the PPR family. P subfamily.</text>
</comment>
<dbReference type="Gene3D" id="1.25.40.10">
    <property type="entry name" value="Tetratricopeptide repeat domain"/>
    <property type="match status" value="5"/>
</dbReference>
<evidence type="ECO:0000256" key="3">
    <source>
        <dbReference type="PROSITE-ProRule" id="PRU00708"/>
    </source>
</evidence>
<evidence type="ECO:0000256" key="1">
    <source>
        <dbReference type="ARBA" id="ARBA00007626"/>
    </source>
</evidence>
<evidence type="ECO:0000313" key="5">
    <source>
        <dbReference type="Proteomes" id="UP000595140"/>
    </source>
</evidence>
<feature type="repeat" description="PPR" evidence="3">
    <location>
        <begin position="527"/>
        <end position="561"/>
    </location>
</feature>
<dbReference type="EMBL" id="OOIL02002239">
    <property type="protein sequence ID" value="VFQ81105.1"/>
    <property type="molecule type" value="Genomic_DNA"/>
</dbReference>
<dbReference type="PANTHER" id="PTHR46128">
    <property type="entry name" value="MITOCHONDRIAL GROUP I INTRON SPLICING FACTOR CCM1"/>
    <property type="match status" value="1"/>
</dbReference>
<dbReference type="PROSITE" id="PS51375">
    <property type="entry name" value="PPR"/>
    <property type="match status" value="10"/>
</dbReference>
<feature type="repeat" description="PPR" evidence="3">
    <location>
        <begin position="238"/>
        <end position="272"/>
    </location>
</feature>
<dbReference type="Pfam" id="PF13041">
    <property type="entry name" value="PPR_2"/>
    <property type="match status" value="5"/>
</dbReference>
<accession>A0A484LXG9</accession>
<reference evidence="4 5" key="1">
    <citation type="submission" date="2018-04" db="EMBL/GenBank/DDBJ databases">
        <authorList>
            <person name="Vogel A."/>
        </authorList>
    </citation>
    <scope>NUCLEOTIDE SEQUENCE [LARGE SCALE GENOMIC DNA]</scope>
</reference>
<dbReference type="OrthoDB" id="185373at2759"/>
<dbReference type="PANTHER" id="PTHR46128:SF211">
    <property type="entry name" value="PENTACOTRIPEPTIDE-REPEAT REGION OF PRORP DOMAIN-CONTAINING PROTEIN"/>
    <property type="match status" value="1"/>
</dbReference>
<proteinExistence type="inferred from homology"/>
<keyword evidence="2" id="KW-0677">Repeat</keyword>
<evidence type="ECO:0008006" key="6">
    <source>
        <dbReference type="Google" id="ProtNLM"/>
    </source>
</evidence>
<organism evidence="4 5">
    <name type="scientific">Cuscuta campestris</name>
    <dbReference type="NCBI Taxonomy" id="132261"/>
    <lineage>
        <taxon>Eukaryota</taxon>
        <taxon>Viridiplantae</taxon>
        <taxon>Streptophyta</taxon>
        <taxon>Embryophyta</taxon>
        <taxon>Tracheophyta</taxon>
        <taxon>Spermatophyta</taxon>
        <taxon>Magnoliopsida</taxon>
        <taxon>eudicotyledons</taxon>
        <taxon>Gunneridae</taxon>
        <taxon>Pentapetalae</taxon>
        <taxon>asterids</taxon>
        <taxon>lamiids</taxon>
        <taxon>Solanales</taxon>
        <taxon>Convolvulaceae</taxon>
        <taxon>Cuscuteae</taxon>
        <taxon>Cuscuta</taxon>
        <taxon>Cuscuta subgen. Grammica</taxon>
        <taxon>Cuscuta sect. Cleistogrammica</taxon>
    </lineage>
</organism>
<feature type="repeat" description="PPR" evidence="3">
    <location>
        <begin position="310"/>
        <end position="344"/>
    </location>
</feature>
<feature type="repeat" description="PPR" evidence="3">
    <location>
        <begin position="202"/>
        <end position="237"/>
    </location>
</feature>
<evidence type="ECO:0000313" key="4">
    <source>
        <dbReference type="EMBL" id="VFQ81105.1"/>
    </source>
</evidence>
<feature type="repeat" description="PPR" evidence="3">
    <location>
        <begin position="416"/>
        <end position="450"/>
    </location>
</feature>
<dbReference type="InterPro" id="IPR002885">
    <property type="entry name" value="PPR_rpt"/>
</dbReference>
<dbReference type="SUPFAM" id="SSF81901">
    <property type="entry name" value="HCP-like"/>
    <property type="match status" value="1"/>
</dbReference>
<dbReference type="AlphaFoldDB" id="A0A484LXG9"/>
<dbReference type="Pfam" id="PF01535">
    <property type="entry name" value="PPR"/>
    <property type="match status" value="1"/>
</dbReference>
<keyword evidence="5" id="KW-1185">Reference proteome</keyword>
<feature type="repeat" description="PPR" evidence="3">
    <location>
        <begin position="273"/>
        <end position="307"/>
    </location>
</feature>
<dbReference type="Proteomes" id="UP000595140">
    <property type="component" value="Unassembled WGS sequence"/>
</dbReference>
<gene>
    <name evidence="4" type="ORF">CCAM_LOCUS22881</name>
</gene>